<feature type="region of interest" description="Disordered" evidence="1">
    <location>
        <begin position="1"/>
        <end position="22"/>
    </location>
</feature>
<dbReference type="SUPFAM" id="SSF49562">
    <property type="entry name" value="C2 domain (Calcium/lipid-binding domain, CaLB)"/>
    <property type="match status" value="1"/>
</dbReference>
<evidence type="ECO:0000313" key="2">
    <source>
        <dbReference type="EMBL" id="OHT10507.1"/>
    </source>
</evidence>
<dbReference type="AlphaFoldDB" id="A0A1J4KH53"/>
<feature type="compositionally biased region" description="Low complexity" evidence="1">
    <location>
        <begin position="368"/>
        <end position="423"/>
    </location>
</feature>
<proteinExistence type="predicted"/>
<dbReference type="GeneID" id="94835954"/>
<dbReference type="InterPro" id="IPR035892">
    <property type="entry name" value="C2_domain_sf"/>
</dbReference>
<sequence length="1189" mass="131561">MKKSRNSPRKKSPTKQTLDTKGQNHIKARYLSLFSQVVADSNPDQGIANACQKIGITKIELIATDLALQFLQRHHLNLTISSGEKESCGALSRHFEDRWLARQLQIRGRQDVLHGLIQRRINNQFHLGFGPNFTKRFKQEDDVSSVLEGNYPRKQIQARSVSLSKALLNTISALPSKKGRNMALEMKERRDAIINDPKIDSSVAPSKNDGLESASSKNSSKSSKSASSTQSKTSKSSKSTSKSSHSKSKSEKSSAKKSSSKNKSDVSDKSNKSESRSHSKSESRSEKPRSKTGSSSTSGQNDSSKKSKSSKSPQSEYSESNKNENGSQKSSSIKSTKSMPPNRRLSPDEIIIPQTQRDAISLGLDSMTISSSTTQSISQTQTTTSQNSSNISSSSNSSSKSHSKSNTGNSNKSSSRSSKRNNSMVKVSDPHQMNIMKQFSSNSNQTSSYTASRSRTYSYADYEEEEEDEDESSIKERGVEISRESSKSNSGSHKAKDDLPSPLATDTPSNLSPHTHTYEYSTLTEDVSGGQKTHEYVYTYETVPNDQNNSISHFYEYTYEYTSAIETSETTESKSRSLPSPIEHLNSQSQSQSHNQNVRQPQTQQQQIAPQQKRVQQQVQQQQRVPQQQRAQQQPAQQRPPVVYSRMVQQKQAVKRNASPVVQRNANIAKQAAVPSTNGKQPTRASKRSAKPKAQLFASEPIHAGNPEEELPIEIIRHDPEPIQVGFFIFHTVDVQPDLALQRLFKQSSNFQGRPGEIFASRAIDEVKESIASIRQSMATKPEPVHVQRTIVSPTPDASQWAKATFDNGEKNGKNELMLSSESNYFEGLSDVEALRPKAKFVRKSENAGVSSDFQIDPSTASEAISISNDELSSDSAAMKPIFSPKSLKQSTNETSLFQEIPQPFSSPRKSPKPSSPKKSQKSPTQSPKTSPKVSPKASPKPTSKNETFSVQERNVFQLNDSESDSVSSSSITSAVRPFYEIPQKVSYKTNLLTDTIDESASFSELFDRINTTHVASIAKKAPQNTNNKFTINRNNNRNDSLISGEYSYDINSNSFQGNTIENGEHLIAVEIIEAELPKRDEYRAVFTLKSLIPEELETDPCPSSKNPVFDTTFETNLGENVNSEEVIVGIYGRSGKEVAAVNIPVHGLKIGKPVDAWYQMRPSGKIHIVLSTRIGEPINEYSTVSEEN</sequence>
<feature type="region of interest" description="Disordered" evidence="1">
    <location>
        <begin position="191"/>
        <end position="529"/>
    </location>
</feature>
<feature type="compositionally biased region" description="Low complexity" evidence="1">
    <location>
        <begin position="291"/>
        <end position="302"/>
    </location>
</feature>
<feature type="compositionally biased region" description="Acidic residues" evidence="1">
    <location>
        <begin position="461"/>
        <end position="471"/>
    </location>
</feature>
<feature type="compositionally biased region" description="Low complexity" evidence="1">
    <location>
        <begin position="327"/>
        <end position="338"/>
    </location>
</feature>
<evidence type="ECO:0000313" key="3">
    <source>
        <dbReference type="Proteomes" id="UP000179807"/>
    </source>
</evidence>
<feature type="compositionally biased region" description="Polar residues" evidence="1">
    <location>
        <begin position="504"/>
        <end position="525"/>
    </location>
</feature>
<feature type="compositionally biased region" description="Low complexity" evidence="1">
    <location>
        <begin position="446"/>
        <end position="460"/>
    </location>
</feature>
<feature type="compositionally biased region" description="Low complexity" evidence="1">
    <location>
        <begin position="586"/>
        <end position="643"/>
    </location>
</feature>
<feature type="compositionally biased region" description="Low complexity" evidence="1">
    <location>
        <begin position="922"/>
        <end position="945"/>
    </location>
</feature>
<feature type="region of interest" description="Disordered" evidence="1">
    <location>
        <begin position="899"/>
        <end position="951"/>
    </location>
</feature>
<feature type="compositionally biased region" description="Polar residues" evidence="1">
    <location>
        <begin position="435"/>
        <end position="445"/>
    </location>
</feature>
<organism evidence="2 3">
    <name type="scientific">Tritrichomonas foetus</name>
    <dbReference type="NCBI Taxonomy" id="1144522"/>
    <lineage>
        <taxon>Eukaryota</taxon>
        <taxon>Metamonada</taxon>
        <taxon>Parabasalia</taxon>
        <taxon>Tritrichomonadida</taxon>
        <taxon>Tritrichomonadidae</taxon>
        <taxon>Tritrichomonas</taxon>
    </lineage>
</organism>
<name>A0A1J4KH53_9EUKA</name>
<evidence type="ECO:0000256" key="1">
    <source>
        <dbReference type="SAM" id="MobiDB-lite"/>
    </source>
</evidence>
<feature type="compositionally biased region" description="Low complexity" evidence="1">
    <location>
        <begin position="212"/>
        <end position="243"/>
    </location>
</feature>
<feature type="region of interest" description="Disordered" evidence="1">
    <location>
        <begin position="568"/>
        <end position="706"/>
    </location>
</feature>
<feature type="compositionally biased region" description="Basic residues" evidence="1">
    <location>
        <begin position="1"/>
        <end position="13"/>
    </location>
</feature>
<feature type="compositionally biased region" description="Basic and acidic residues" evidence="1">
    <location>
        <begin position="262"/>
        <end position="289"/>
    </location>
</feature>
<dbReference type="VEuPathDB" id="TrichDB:TRFO_20178"/>
<feature type="compositionally biased region" description="Basic and acidic residues" evidence="1">
    <location>
        <begin position="472"/>
        <end position="486"/>
    </location>
</feature>
<accession>A0A1J4KH53</accession>
<dbReference type="RefSeq" id="XP_068363643.1">
    <property type="nucleotide sequence ID" value="XM_068501250.1"/>
</dbReference>
<keyword evidence="3" id="KW-1185">Reference proteome</keyword>
<reference evidence="2" key="1">
    <citation type="submission" date="2016-10" db="EMBL/GenBank/DDBJ databases">
        <authorList>
            <person name="Benchimol M."/>
            <person name="Almeida L.G."/>
            <person name="Vasconcelos A.T."/>
            <person name="Perreira-Neves A."/>
            <person name="Rosa I.A."/>
            <person name="Tasca T."/>
            <person name="Bogo M.R."/>
            <person name="de Souza W."/>
        </authorList>
    </citation>
    <scope>NUCLEOTIDE SEQUENCE [LARGE SCALE GENOMIC DNA]</scope>
    <source>
        <strain evidence="2">K</strain>
    </source>
</reference>
<feature type="compositionally biased region" description="Low complexity" evidence="1">
    <location>
        <begin position="310"/>
        <end position="320"/>
    </location>
</feature>
<gene>
    <name evidence="2" type="ORF">TRFO_20178</name>
</gene>
<comment type="caution">
    <text evidence="2">The sequence shown here is derived from an EMBL/GenBank/DDBJ whole genome shotgun (WGS) entry which is preliminary data.</text>
</comment>
<feature type="compositionally biased region" description="Polar residues" evidence="1">
    <location>
        <begin position="660"/>
        <end position="684"/>
    </location>
</feature>
<dbReference type="EMBL" id="MLAK01000609">
    <property type="protein sequence ID" value="OHT10507.1"/>
    <property type="molecule type" value="Genomic_DNA"/>
</dbReference>
<dbReference type="Proteomes" id="UP000179807">
    <property type="component" value="Unassembled WGS sequence"/>
</dbReference>
<protein>
    <submittedName>
        <fullName evidence="2">Uncharacterized protein</fullName>
    </submittedName>
</protein>